<comment type="function">
    <text evidence="6">Has oligopeptidase activity and degrades a variety of small bioactive peptides.</text>
</comment>
<dbReference type="EMBL" id="FQVH01000013">
    <property type="protein sequence ID" value="SHF17213.1"/>
    <property type="molecule type" value="Genomic_DNA"/>
</dbReference>
<dbReference type="GO" id="GO:0006508">
    <property type="term" value="P:proteolysis"/>
    <property type="evidence" value="ECO:0007669"/>
    <property type="project" value="UniProtKB-KW"/>
</dbReference>
<proteinExistence type="inferred from homology"/>
<evidence type="ECO:0000256" key="5">
    <source>
        <dbReference type="ARBA" id="ARBA00023049"/>
    </source>
</evidence>
<evidence type="ECO:0000256" key="6">
    <source>
        <dbReference type="RuleBase" id="RU368091"/>
    </source>
</evidence>
<dbReference type="GO" id="GO:0046872">
    <property type="term" value="F:metal ion binding"/>
    <property type="evidence" value="ECO:0007669"/>
    <property type="project" value="UniProtKB-UniRule"/>
</dbReference>
<feature type="domain" description="Peptidase M3A/M3B catalytic" evidence="7">
    <location>
        <begin position="203"/>
        <end position="582"/>
    </location>
</feature>
<dbReference type="EC" id="3.4.24.-" evidence="6"/>
<dbReference type="PANTHER" id="PTHR11804:SF84">
    <property type="entry name" value="SACCHAROLYSIN"/>
    <property type="match status" value="1"/>
</dbReference>
<protein>
    <recommendedName>
        <fullName evidence="6">Oligopeptidase F</fullName>
        <ecNumber evidence="6">3.4.24.-</ecNumber>
    </recommendedName>
</protein>
<dbReference type="Gene3D" id="1.20.140.70">
    <property type="entry name" value="Oligopeptidase f, N-terminal domain"/>
    <property type="match status" value="1"/>
</dbReference>
<dbReference type="OrthoDB" id="9766487at2"/>
<dbReference type="Gene3D" id="1.10.287.830">
    <property type="entry name" value="putative peptidase helix hairpin domain like"/>
    <property type="match status" value="1"/>
</dbReference>
<dbReference type="CDD" id="cd09608">
    <property type="entry name" value="M3B_PepF"/>
    <property type="match status" value="1"/>
</dbReference>
<dbReference type="Pfam" id="PF08439">
    <property type="entry name" value="Peptidase_M3_N"/>
    <property type="match status" value="1"/>
</dbReference>
<comment type="similarity">
    <text evidence="6">Belongs to the peptidase M3B family.</text>
</comment>
<dbReference type="SUPFAM" id="SSF55486">
    <property type="entry name" value="Metalloproteases ('zincins'), catalytic domain"/>
    <property type="match status" value="1"/>
</dbReference>
<feature type="domain" description="Oligopeptidase F N-terminal" evidence="8">
    <location>
        <begin position="113"/>
        <end position="182"/>
    </location>
</feature>
<evidence type="ECO:0000313" key="9">
    <source>
        <dbReference type="EMBL" id="SHF17213.1"/>
    </source>
</evidence>
<sequence length="597" mass="69101">MKRLPTREEIDAKYKWQLEDIYATDELWESDFKKLKAMLPDIQKYKGKIDSAQAVYDVLKLKDDISMIAEKLFTYARMRRDENNDNTVYQALADRAMAMIAEVQSELSFVVPELLSKPTEVLYKYIEEKEELKLYKRYIDELIRQKDHILSAEEERLLAMAGEVTEAPDTIFTMINDADIRFPVIKDETGEDIELTKGRYIQLLKSHDRRVRKDAYEALYDTYGKLKNTLATTYSYSVKKDIFYARVRKYNSSLEASLDDDNVPVSVYDGLIDAVNSNLGLLHRYMSLRKKILKLDQLAMYDVYVPLVKDVKKEIPYEEATNIVKNGLTPLGSEYIGLLEKGFNSKWIDVFENQGKTSGAYSWGCYGVHPYVLLNYQGALDDVFTLAHEMGHALHTYYSNSSQPYIYANYRIFVAEVASTLNEALLIHYLLEKTSDKNEKLYLINHYLEEFRGTVFRQTMFAEFEKIVHEKAESGIPLTPDLLCSIYKDLNARYFGPDVITDDRIALEWARIPHFYRSFYVYKYATSFSAAIAISQHILQEGKPAVDRYIEFLKSGSTDYPIELLKKAGVDMTTPQPVHDALKVFGELVDKMEQIEI</sequence>
<dbReference type="STRING" id="1121256.SAMN02746089_01431"/>
<keyword evidence="4 6" id="KW-0862">Zinc</keyword>
<keyword evidence="5 6" id="KW-0482">Metalloprotease</keyword>
<evidence type="ECO:0000259" key="7">
    <source>
        <dbReference type="Pfam" id="PF01432"/>
    </source>
</evidence>
<dbReference type="RefSeq" id="WP_073343327.1">
    <property type="nucleotide sequence ID" value="NZ_FQVH01000013.1"/>
</dbReference>
<dbReference type="InterPro" id="IPR042088">
    <property type="entry name" value="OligoPept_F_C"/>
</dbReference>
<dbReference type="GO" id="GO:0006518">
    <property type="term" value="P:peptide metabolic process"/>
    <property type="evidence" value="ECO:0007669"/>
    <property type="project" value="TreeGrafter"/>
</dbReference>
<evidence type="ECO:0000256" key="2">
    <source>
        <dbReference type="ARBA" id="ARBA00022723"/>
    </source>
</evidence>
<dbReference type="InterPro" id="IPR001567">
    <property type="entry name" value="Pept_M3A_M3B_dom"/>
</dbReference>
<organism evidence="9 10">
    <name type="scientific">Caldanaerobius fijiensis DSM 17918</name>
    <dbReference type="NCBI Taxonomy" id="1121256"/>
    <lineage>
        <taxon>Bacteria</taxon>
        <taxon>Bacillati</taxon>
        <taxon>Bacillota</taxon>
        <taxon>Clostridia</taxon>
        <taxon>Thermoanaerobacterales</taxon>
        <taxon>Thermoanaerobacteraceae</taxon>
        <taxon>Caldanaerobius</taxon>
    </lineage>
</organism>
<dbReference type="PANTHER" id="PTHR11804">
    <property type="entry name" value="PROTEASE M3 THIMET OLIGOPEPTIDASE-RELATED"/>
    <property type="match status" value="1"/>
</dbReference>
<evidence type="ECO:0000256" key="1">
    <source>
        <dbReference type="ARBA" id="ARBA00022670"/>
    </source>
</evidence>
<keyword evidence="3 6" id="KW-0378">Hydrolase</keyword>
<dbReference type="NCBIfam" id="TIGR00181">
    <property type="entry name" value="pepF"/>
    <property type="match status" value="1"/>
</dbReference>
<evidence type="ECO:0000256" key="4">
    <source>
        <dbReference type="ARBA" id="ARBA00022833"/>
    </source>
</evidence>
<comment type="cofactor">
    <cofactor evidence="6">
        <name>Zn(2+)</name>
        <dbReference type="ChEBI" id="CHEBI:29105"/>
    </cofactor>
    <text evidence="6">Binds 1 zinc ion.</text>
</comment>
<dbReference type="Gene3D" id="1.10.1370.20">
    <property type="entry name" value="Oligoendopeptidase f, C-terminal domain"/>
    <property type="match status" value="1"/>
</dbReference>
<dbReference type="InterPro" id="IPR013647">
    <property type="entry name" value="OligopepF_N_dom"/>
</dbReference>
<keyword evidence="10" id="KW-1185">Reference proteome</keyword>
<keyword evidence="2 6" id="KW-0479">Metal-binding</keyword>
<evidence type="ECO:0000256" key="3">
    <source>
        <dbReference type="ARBA" id="ARBA00022801"/>
    </source>
</evidence>
<dbReference type="AlphaFoldDB" id="A0A1M4ZGP4"/>
<dbReference type="InterPro" id="IPR045090">
    <property type="entry name" value="Pept_M3A_M3B"/>
</dbReference>
<evidence type="ECO:0000313" key="10">
    <source>
        <dbReference type="Proteomes" id="UP000184088"/>
    </source>
</evidence>
<accession>A0A1M4ZGP4</accession>
<dbReference type="Pfam" id="PF01432">
    <property type="entry name" value="Peptidase_M3"/>
    <property type="match status" value="1"/>
</dbReference>
<dbReference type="Proteomes" id="UP000184088">
    <property type="component" value="Unassembled WGS sequence"/>
</dbReference>
<gene>
    <name evidence="9" type="ORF">SAMN02746089_01431</name>
</gene>
<dbReference type="GO" id="GO:0004222">
    <property type="term" value="F:metalloendopeptidase activity"/>
    <property type="evidence" value="ECO:0007669"/>
    <property type="project" value="UniProtKB-UniRule"/>
</dbReference>
<keyword evidence="1 6" id="KW-0645">Protease</keyword>
<evidence type="ECO:0000259" key="8">
    <source>
        <dbReference type="Pfam" id="PF08439"/>
    </source>
</evidence>
<name>A0A1M4ZGP4_9THEO</name>
<dbReference type="InterPro" id="IPR004438">
    <property type="entry name" value="Peptidase_M3B"/>
</dbReference>
<reference evidence="9 10" key="1">
    <citation type="submission" date="2016-11" db="EMBL/GenBank/DDBJ databases">
        <authorList>
            <person name="Jaros S."/>
            <person name="Januszkiewicz K."/>
            <person name="Wedrychowicz H."/>
        </authorList>
    </citation>
    <scope>NUCLEOTIDE SEQUENCE [LARGE SCALE GENOMIC DNA]</scope>
    <source>
        <strain evidence="9 10">DSM 17918</strain>
    </source>
</reference>